<evidence type="ECO:0000256" key="6">
    <source>
        <dbReference type="ARBA" id="ARBA00022763"/>
    </source>
</evidence>
<evidence type="ECO:0000259" key="17">
    <source>
        <dbReference type="PROSITE" id="PS51462"/>
    </source>
</evidence>
<dbReference type="Gene3D" id="3.90.79.10">
    <property type="entry name" value="Nucleoside Triphosphate Pyrophosphohydrolase"/>
    <property type="match status" value="1"/>
</dbReference>
<dbReference type="CDD" id="cd03425">
    <property type="entry name" value="NUDIX_MutT_NudA_like"/>
    <property type="match status" value="1"/>
</dbReference>
<evidence type="ECO:0000256" key="5">
    <source>
        <dbReference type="ARBA" id="ARBA00022723"/>
    </source>
</evidence>
<keyword evidence="4" id="KW-0235">DNA replication</keyword>
<evidence type="ECO:0000256" key="1">
    <source>
        <dbReference type="ARBA" id="ARBA00001946"/>
    </source>
</evidence>
<evidence type="ECO:0000313" key="19">
    <source>
        <dbReference type="Proteomes" id="UP001595897"/>
    </source>
</evidence>
<dbReference type="InterPro" id="IPR003561">
    <property type="entry name" value="Mutator_MutT"/>
</dbReference>
<dbReference type="InterPro" id="IPR015797">
    <property type="entry name" value="NUDIX_hydrolase-like_dom_sf"/>
</dbReference>
<dbReference type="PANTHER" id="PTHR47707:SF1">
    <property type="entry name" value="NUDIX HYDROLASE FAMILY PROTEIN"/>
    <property type="match status" value="1"/>
</dbReference>
<dbReference type="PRINTS" id="PR00502">
    <property type="entry name" value="NUDIXFAMILY"/>
</dbReference>
<feature type="domain" description="Nudix hydrolase" evidence="17">
    <location>
        <begin position="3"/>
        <end position="135"/>
    </location>
</feature>
<evidence type="ECO:0000256" key="4">
    <source>
        <dbReference type="ARBA" id="ARBA00022705"/>
    </source>
</evidence>
<evidence type="ECO:0000256" key="2">
    <source>
        <dbReference type="ARBA" id="ARBA00005582"/>
    </source>
</evidence>
<comment type="catalytic activity">
    <reaction evidence="10">
        <text>8-oxo-dGTP + H2O = 8-oxo-dGMP + diphosphate + H(+)</text>
        <dbReference type="Rhea" id="RHEA:31575"/>
        <dbReference type="ChEBI" id="CHEBI:15377"/>
        <dbReference type="ChEBI" id="CHEBI:15378"/>
        <dbReference type="ChEBI" id="CHEBI:33019"/>
        <dbReference type="ChEBI" id="CHEBI:63224"/>
        <dbReference type="ChEBI" id="CHEBI:77896"/>
        <dbReference type="EC" id="3.6.1.55"/>
    </reaction>
</comment>
<evidence type="ECO:0000256" key="11">
    <source>
        <dbReference type="ARBA" id="ARBA00036904"/>
    </source>
</evidence>
<evidence type="ECO:0000256" key="15">
    <source>
        <dbReference type="ARBA" id="ARBA00041979"/>
    </source>
</evidence>
<dbReference type="PROSITE" id="PS00893">
    <property type="entry name" value="NUDIX_BOX"/>
    <property type="match status" value="1"/>
</dbReference>
<sequence>MKHIDVAVGVVLSSENERHNQDRHFFICKRSAKQHQGDKWEFPGGKVDAGETPEQALARELTEEINIDVKSCEALMQIRHDYVDKQVCLHVFLVTEFTGQARGAEGQESKWVSGAELANYEFPDANQAILHTLAQKGLCT</sequence>
<dbReference type="NCBIfam" id="TIGR00586">
    <property type="entry name" value="mutt"/>
    <property type="match status" value="1"/>
</dbReference>
<keyword evidence="6" id="KW-0227">DNA damage</keyword>
<dbReference type="Proteomes" id="UP001595897">
    <property type="component" value="Unassembled WGS sequence"/>
</dbReference>
<dbReference type="PROSITE" id="PS51462">
    <property type="entry name" value="NUDIX"/>
    <property type="match status" value="1"/>
</dbReference>
<evidence type="ECO:0000256" key="13">
    <source>
        <dbReference type="ARBA" id="ARBA00040794"/>
    </source>
</evidence>
<organism evidence="18 19">
    <name type="scientific">Glaciecola siphonariae</name>
    <dbReference type="NCBI Taxonomy" id="521012"/>
    <lineage>
        <taxon>Bacteria</taxon>
        <taxon>Pseudomonadati</taxon>
        <taxon>Pseudomonadota</taxon>
        <taxon>Gammaproteobacteria</taxon>
        <taxon>Alteromonadales</taxon>
        <taxon>Alteromonadaceae</taxon>
        <taxon>Glaciecola</taxon>
    </lineage>
</organism>
<dbReference type="InterPro" id="IPR029119">
    <property type="entry name" value="MutY_C"/>
</dbReference>
<name>A0ABV9LVW5_9ALTE</name>
<accession>A0ABV9LVW5</accession>
<comment type="similarity">
    <text evidence="2">Belongs to the Nudix hydrolase family.</text>
</comment>
<dbReference type="InterPro" id="IPR020084">
    <property type="entry name" value="NUDIX_hydrolase_CS"/>
</dbReference>
<evidence type="ECO:0000256" key="10">
    <source>
        <dbReference type="ARBA" id="ARBA00035861"/>
    </source>
</evidence>
<comment type="catalytic activity">
    <reaction evidence="11">
        <text>8-oxo-GTP + H2O = 8-oxo-GMP + diphosphate + H(+)</text>
        <dbReference type="Rhea" id="RHEA:67616"/>
        <dbReference type="ChEBI" id="CHEBI:15377"/>
        <dbReference type="ChEBI" id="CHEBI:15378"/>
        <dbReference type="ChEBI" id="CHEBI:33019"/>
        <dbReference type="ChEBI" id="CHEBI:143553"/>
        <dbReference type="ChEBI" id="CHEBI:145694"/>
    </reaction>
</comment>
<dbReference type="InterPro" id="IPR000086">
    <property type="entry name" value="NUDIX_hydrolase_dom"/>
</dbReference>
<evidence type="ECO:0000256" key="14">
    <source>
        <dbReference type="ARBA" id="ARBA00041592"/>
    </source>
</evidence>
<evidence type="ECO:0000256" key="3">
    <source>
        <dbReference type="ARBA" id="ARBA00022457"/>
    </source>
</evidence>
<protein>
    <recommendedName>
        <fullName evidence="13">8-oxo-dGTP diphosphatase</fullName>
        <ecNumber evidence="12">3.6.1.55</ecNumber>
    </recommendedName>
    <alternativeName>
        <fullName evidence="16">7,8-dihydro-8-oxoguanine-triphosphatase</fullName>
    </alternativeName>
    <alternativeName>
        <fullName evidence="15">Mutator protein MutT</fullName>
    </alternativeName>
    <alternativeName>
        <fullName evidence="14">dGTP pyrophosphohydrolase</fullName>
    </alternativeName>
</protein>
<keyword evidence="8" id="KW-0460">Magnesium</keyword>
<keyword evidence="3" id="KW-0515">Mutator protein</keyword>
<dbReference type="Pfam" id="PF14815">
    <property type="entry name" value="NUDIX_4"/>
    <property type="match status" value="1"/>
</dbReference>
<proteinExistence type="inferred from homology"/>
<dbReference type="InterPro" id="IPR020476">
    <property type="entry name" value="Nudix_hydrolase"/>
</dbReference>
<keyword evidence="5" id="KW-0479">Metal-binding</keyword>
<evidence type="ECO:0000256" key="9">
    <source>
        <dbReference type="ARBA" id="ARBA00023204"/>
    </source>
</evidence>
<dbReference type="PANTHER" id="PTHR47707">
    <property type="entry name" value="8-OXO-DGTP DIPHOSPHATASE"/>
    <property type="match status" value="1"/>
</dbReference>
<dbReference type="EC" id="3.6.1.55" evidence="12"/>
<keyword evidence="7 18" id="KW-0378">Hydrolase</keyword>
<evidence type="ECO:0000256" key="12">
    <source>
        <dbReference type="ARBA" id="ARBA00038905"/>
    </source>
</evidence>
<evidence type="ECO:0000313" key="18">
    <source>
        <dbReference type="EMBL" id="MFC4700279.1"/>
    </source>
</evidence>
<comment type="caution">
    <text evidence="18">The sequence shown here is derived from an EMBL/GenBank/DDBJ whole genome shotgun (WGS) entry which is preliminary data.</text>
</comment>
<evidence type="ECO:0000256" key="8">
    <source>
        <dbReference type="ARBA" id="ARBA00022842"/>
    </source>
</evidence>
<evidence type="ECO:0000256" key="16">
    <source>
        <dbReference type="ARBA" id="ARBA00042798"/>
    </source>
</evidence>
<dbReference type="SUPFAM" id="SSF55811">
    <property type="entry name" value="Nudix"/>
    <property type="match status" value="1"/>
</dbReference>
<evidence type="ECO:0000256" key="7">
    <source>
        <dbReference type="ARBA" id="ARBA00022801"/>
    </source>
</evidence>
<comment type="cofactor">
    <cofactor evidence="1">
        <name>Mg(2+)</name>
        <dbReference type="ChEBI" id="CHEBI:18420"/>
    </cofactor>
</comment>
<keyword evidence="19" id="KW-1185">Reference proteome</keyword>
<gene>
    <name evidence="18" type="primary">mutT</name>
    <name evidence="18" type="ORF">ACFO4O_08940</name>
</gene>
<dbReference type="EMBL" id="JBHSGU010000002">
    <property type="protein sequence ID" value="MFC4700279.1"/>
    <property type="molecule type" value="Genomic_DNA"/>
</dbReference>
<dbReference type="InterPro" id="IPR047127">
    <property type="entry name" value="MutT-like"/>
</dbReference>
<dbReference type="GO" id="GO:0035539">
    <property type="term" value="F:8-oxo-7,8-dihydrodeoxyguanosine triphosphate pyrophosphatase activity"/>
    <property type="evidence" value="ECO:0007669"/>
    <property type="project" value="UniProtKB-EC"/>
</dbReference>
<reference evidence="19" key="1">
    <citation type="journal article" date="2019" name="Int. J. Syst. Evol. Microbiol.">
        <title>The Global Catalogue of Microorganisms (GCM) 10K type strain sequencing project: providing services to taxonomists for standard genome sequencing and annotation.</title>
        <authorList>
            <consortium name="The Broad Institute Genomics Platform"/>
            <consortium name="The Broad Institute Genome Sequencing Center for Infectious Disease"/>
            <person name="Wu L."/>
            <person name="Ma J."/>
        </authorList>
    </citation>
    <scope>NUCLEOTIDE SEQUENCE [LARGE SCALE GENOMIC DNA]</scope>
    <source>
        <strain evidence="19">KACC 12507</strain>
    </source>
</reference>
<dbReference type="RefSeq" id="WP_382407560.1">
    <property type="nucleotide sequence ID" value="NZ_JBHSGU010000002.1"/>
</dbReference>
<keyword evidence="9" id="KW-0234">DNA repair</keyword>